<feature type="chain" id="PRO_5032793034" description="Peptidase S8/S53 domain-containing protein" evidence="6">
    <location>
        <begin position="24"/>
        <end position="628"/>
    </location>
</feature>
<keyword evidence="8" id="KW-0614">Plasmid</keyword>
<evidence type="ECO:0000256" key="4">
    <source>
        <dbReference type="PROSITE-ProRule" id="PRU01240"/>
    </source>
</evidence>
<keyword evidence="6" id="KW-0732">Signal</keyword>
<sequence>MLNFRQKTLSIILPFIFLNFSYASETDFLPKNTVIINTKSHSFQNKVYTYYKLRDELTGKLDLFVADVNGRKIEEYRSLHNEVPFLGLELQKRLNLLSIKGSGELIEVELLLNRGEDTLDIKKSDKLYGKFDLNNNIYEIYENDVLVKKEKHSLKLRQKQRNQKEKANKKHQNKIKAAKTLFARYEWLNEQSIYEQLSQSKSSLLVTLTPLQIALIASEKPSELKAIELAVKSKTLTADAMIDTGVDPYALSTYGTRGEGIGIYMTEDYCPDPNHITNYTRLGGSTNSHSEFTAGILRDVSPESYIYCDVTFKMPSVATLTGFNGNPSISIVSNAWGNVTTATGYTSADRNWDNFVYDNRVSTFFAAGNGGNNATVNASTRGFNVITVGAYNNANNAIASFSNGGDPSTGNIKPEIVAPGVGISAGGYSNQNGTSASAPFAAAFAANVMSWPFVGPQEVYMPSAPAVVKAVMIAASDINISGNADAIEEGAASFRSANERIQMHFWEGSYSNFFWGPRGSVRRFRKQETVFFADGSLSEIRVALSWLEDGDYIYDHRNDALSITRDFDLDVYSPSGILVASSTNFNNTFESITFTPTEVGNYRAVIDMLPVNNSYSPLIMGLAWSYSN</sequence>
<evidence type="ECO:0000256" key="3">
    <source>
        <dbReference type="ARBA" id="ARBA00022825"/>
    </source>
</evidence>
<evidence type="ECO:0000313" key="9">
    <source>
        <dbReference type="Proteomes" id="UP000464524"/>
    </source>
</evidence>
<feature type="active site" description="Charge relay system" evidence="4">
    <location>
        <position position="435"/>
    </location>
</feature>
<dbReference type="KEGG" id="pmes:FX988_04286"/>
<feature type="signal peptide" evidence="6">
    <location>
        <begin position="1"/>
        <end position="23"/>
    </location>
</feature>
<dbReference type="Proteomes" id="UP000464524">
    <property type="component" value="Plasmid unnamed"/>
</dbReference>
<dbReference type="Pfam" id="PF00082">
    <property type="entry name" value="Peptidase_S8"/>
    <property type="match status" value="1"/>
</dbReference>
<evidence type="ECO:0000256" key="2">
    <source>
        <dbReference type="ARBA" id="ARBA00022801"/>
    </source>
</evidence>
<evidence type="ECO:0000313" key="8">
    <source>
        <dbReference type="EMBL" id="QHJ14004.1"/>
    </source>
</evidence>
<reference evidence="8 9" key="1">
    <citation type="submission" date="2019-12" db="EMBL/GenBank/DDBJ databases">
        <title>Genome sequencing and assembly of endphytes of Porphyra tenera.</title>
        <authorList>
            <person name="Park J.M."/>
            <person name="Shin R."/>
            <person name="Jo S.H."/>
        </authorList>
    </citation>
    <scope>NUCLEOTIDE SEQUENCE [LARGE SCALE GENOMIC DNA]</scope>
    <source>
        <strain evidence="8 9">GPM4</strain>
        <plasmid evidence="8 9">unnamed</plasmid>
    </source>
</reference>
<dbReference type="Gene3D" id="3.40.50.200">
    <property type="entry name" value="Peptidase S8/S53 domain"/>
    <property type="match status" value="1"/>
</dbReference>
<keyword evidence="2 4" id="KW-0378">Hydrolase</keyword>
<evidence type="ECO:0000256" key="6">
    <source>
        <dbReference type="SAM" id="SignalP"/>
    </source>
</evidence>
<feature type="active site" description="Charge relay system" evidence="4">
    <location>
        <position position="289"/>
    </location>
</feature>
<comment type="similarity">
    <text evidence="4">Belongs to the peptidase S8 family.</text>
</comment>
<dbReference type="EMBL" id="CP047657">
    <property type="protein sequence ID" value="QHJ14004.1"/>
    <property type="molecule type" value="Genomic_DNA"/>
</dbReference>
<dbReference type="Gene3D" id="2.60.120.380">
    <property type="match status" value="1"/>
</dbReference>
<feature type="active site" description="Charge relay system" evidence="4">
    <location>
        <position position="243"/>
    </location>
</feature>
<feature type="domain" description="Peptidase S8/S53" evidence="7">
    <location>
        <begin position="327"/>
        <end position="475"/>
    </location>
</feature>
<dbReference type="InterPro" id="IPR023828">
    <property type="entry name" value="Peptidase_S8_Ser-AS"/>
</dbReference>
<dbReference type="AlphaFoldDB" id="A0A857JTE4"/>
<keyword evidence="3 4" id="KW-0720">Serine protease</keyword>
<evidence type="ECO:0000259" key="7">
    <source>
        <dbReference type="Pfam" id="PF00082"/>
    </source>
</evidence>
<evidence type="ECO:0000256" key="1">
    <source>
        <dbReference type="ARBA" id="ARBA00022670"/>
    </source>
</evidence>
<dbReference type="InterPro" id="IPR036852">
    <property type="entry name" value="Peptidase_S8/S53_dom_sf"/>
</dbReference>
<keyword evidence="5" id="KW-0175">Coiled coil</keyword>
<proteinExistence type="inferred from homology"/>
<keyword evidence="9" id="KW-1185">Reference proteome</keyword>
<name>A0A857JTE4_9ALTE</name>
<dbReference type="InterPro" id="IPR000209">
    <property type="entry name" value="Peptidase_S8/S53_dom"/>
</dbReference>
<feature type="coiled-coil region" evidence="5">
    <location>
        <begin position="154"/>
        <end position="181"/>
    </location>
</feature>
<keyword evidence="1 4" id="KW-0645">Protease</keyword>
<accession>A0A857JTE4</accession>
<gene>
    <name evidence="8" type="ORF">FX988_04286</name>
</gene>
<dbReference type="GO" id="GO:0004252">
    <property type="term" value="F:serine-type endopeptidase activity"/>
    <property type="evidence" value="ECO:0007669"/>
    <property type="project" value="UniProtKB-UniRule"/>
</dbReference>
<dbReference type="GO" id="GO:0006508">
    <property type="term" value="P:proteolysis"/>
    <property type="evidence" value="ECO:0007669"/>
    <property type="project" value="UniProtKB-KW"/>
</dbReference>
<dbReference type="PROSITE" id="PS51892">
    <property type="entry name" value="SUBTILASE"/>
    <property type="match status" value="1"/>
</dbReference>
<dbReference type="PROSITE" id="PS00138">
    <property type="entry name" value="SUBTILASE_SER"/>
    <property type="match status" value="1"/>
</dbReference>
<organism evidence="8 9">
    <name type="scientific">Paraglaciecola mesophila</name>
    <dbReference type="NCBI Taxonomy" id="197222"/>
    <lineage>
        <taxon>Bacteria</taxon>
        <taxon>Pseudomonadati</taxon>
        <taxon>Pseudomonadota</taxon>
        <taxon>Gammaproteobacteria</taxon>
        <taxon>Alteromonadales</taxon>
        <taxon>Alteromonadaceae</taxon>
        <taxon>Paraglaciecola</taxon>
    </lineage>
</organism>
<protein>
    <recommendedName>
        <fullName evidence="7">Peptidase S8/S53 domain-containing protein</fullName>
    </recommendedName>
</protein>
<dbReference type="SUPFAM" id="SSF52743">
    <property type="entry name" value="Subtilisin-like"/>
    <property type="match status" value="1"/>
</dbReference>
<dbReference type="RefSeq" id="WP_160182256.1">
    <property type="nucleotide sequence ID" value="NZ_CP047657.1"/>
</dbReference>
<dbReference type="OrthoDB" id="7059885at2"/>
<evidence type="ECO:0000256" key="5">
    <source>
        <dbReference type="SAM" id="Coils"/>
    </source>
</evidence>
<geneLocation type="plasmid" evidence="8 9">
    <name>unnamed</name>
</geneLocation>